<name>A0AAV2ASD9_9ARAC</name>
<evidence type="ECO:0000313" key="2">
    <source>
        <dbReference type="Proteomes" id="UP001497382"/>
    </source>
</evidence>
<evidence type="ECO:0000313" key="1">
    <source>
        <dbReference type="EMBL" id="CAL1286476.1"/>
    </source>
</evidence>
<protein>
    <submittedName>
        <fullName evidence="1">Uncharacterized protein</fullName>
    </submittedName>
</protein>
<proteinExistence type="predicted"/>
<gene>
    <name evidence="1" type="ORF">LARSCL_LOCUS14268</name>
</gene>
<organism evidence="1 2">
    <name type="scientific">Larinioides sclopetarius</name>
    <dbReference type="NCBI Taxonomy" id="280406"/>
    <lineage>
        <taxon>Eukaryota</taxon>
        <taxon>Metazoa</taxon>
        <taxon>Ecdysozoa</taxon>
        <taxon>Arthropoda</taxon>
        <taxon>Chelicerata</taxon>
        <taxon>Arachnida</taxon>
        <taxon>Araneae</taxon>
        <taxon>Araneomorphae</taxon>
        <taxon>Entelegynae</taxon>
        <taxon>Araneoidea</taxon>
        <taxon>Araneidae</taxon>
        <taxon>Larinioides</taxon>
    </lineage>
</organism>
<keyword evidence="2" id="KW-1185">Reference proteome</keyword>
<sequence>MPPYCIQMSKTLPRRMFFEASLGKTLDVNVLYPRPNQGLQKCLKRNPKILNEQLHKKKSKLFSSFLLSGANSACLNVLQMCLKRNPEILNEQLHKKNTKLFSSFLLNGANSGCLNFLQMCLKRNQKILNDEQLHRKKKYEAILILPVEWSK</sequence>
<dbReference type="EMBL" id="CAXIEN010000203">
    <property type="protein sequence ID" value="CAL1286476.1"/>
    <property type="molecule type" value="Genomic_DNA"/>
</dbReference>
<dbReference type="Proteomes" id="UP001497382">
    <property type="component" value="Unassembled WGS sequence"/>
</dbReference>
<dbReference type="AlphaFoldDB" id="A0AAV2ASD9"/>
<reference evidence="1 2" key="1">
    <citation type="submission" date="2024-04" db="EMBL/GenBank/DDBJ databases">
        <authorList>
            <person name="Rising A."/>
            <person name="Reimegard J."/>
            <person name="Sonavane S."/>
            <person name="Akerstrom W."/>
            <person name="Nylinder S."/>
            <person name="Hedman E."/>
            <person name="Kallberg Y."/>
        </authorList>
    </citation>
    <scope>NUCLEOTIDE SEQUENCE [LARGE SCALE GENOMIC DNA]</scope>
</reference>
<comment type="caution">
    <text evidence="1">The sequence shown here is derived from an EMBL/GenBank/DDBJ whole genome shotgun (WGS) entry which is preliminary data.</text>
</comment>
<accession>A0AAV2ASD9</accession>